<evidence type="ECO:0000313" key="2">
    <source>
        <dbReference type="EMBL" id="QBY28453.1"/>
    </source>
</evidence>
<dbReference type="RefSeq" id="WP_012906135.1">
    <property type="nucleotide sequence ID" value="NZ_CAJTBI010000060.1"/>
</dbReference>
<dbReference type="EMBL" id="CP038008">
    <property type="protein sequence ID" value="QBY28453.1"/>
    <property type="molecule type" value="Genomic_DNA"/>
</dbReference>
<evidence type="ECO:0000256" key="1">
    <source>
        <dbReference type="SAM" id="SignalP"/>
    </source>
</evidence>
<feature type="chain" id="PRO_5019802102" evidence="1">
    <location>
        <begin position="24"/>
        <end position="150"/>
    </location>
</feature>
<sequence length="150" mass="16308">MKSMTVLSIAALTIAAMSGVANAAISGSQTWKMVNERLQNTSNGQTLCMTGVAFQQATMEVCGSDPAMQNIREVTFSMNGALRLDAYPDYGYAPLDGKIFIREYNPVESNWDYINGQLKKYDSDGVLKCLDIEGGKNVQGAKLYLAACTR</sequence>
<gene>
    <name evidence="2" type="ORF">E2R62_06025</name>
</gene>
<protein>
    <submittedName>
        <fullName evidence="2">Uncharacterized protein</fullName>
    </submittedName>
</protein>
<accession>A0A482PFB3</accession>
<feature type="signal peptide" evidence="1">
    <location>
        <begin position="1"/>
        <end position="23"/>
    </location>
</feature>
<keyword evidence="1" id="KW-0732">Signal</keyword>
<reference evidence="2" key="1">
    <citation type="submission" date="2019-03" db="EMBL/GenBank/DDBJ databases">
        <title>Complete genome sequence of enteropathogenic Citrobacter rodentium strain DBS100.</title>
        <authorList>
            <person name="Popov G."/>
            <person name="Fiebig A."/>
            <person name="Shideler S."/>
            <person name="Coombes B."/>
            <person name="Savchenko A."/>
        </authorList>
    </citation>
    <scope>NUCLEOTIDE SEQUENCE</scope>
    <source>
        <strain evidence="2">DBS100</strain>
    </source>
</reference>
<proteinExistence type="predicted"/>
<organism evidence="2">
    <name type="scientific">Citrobacter rodentium</name>
    <dbReference type="NCBI Taxonomy" id="67825"/>
    <lineage>
        <taxon>Bacteria</taxon>
        <taxon>Pseudomonadati</taxon>
        <taxon>Pseudomonadota</taxon>
        <taxon>Gammaproteobacteria</taxon>
        <taxon>Enterobacterales</taxon>
        <taxon>Enterobacteriaceae</taxon>
        <taxon>Citrobacter</taxon>
    </lineage>
</organism>
<name>A0A482PFB3_CITRO</name>
<dbReference type="AlphaFoldDB" id="A0A482PFB3"/>